<dbReference type="InterPro" id="IPR006143">
    <property type="entry name" value="RND_pump_MFP"/>
</dbReference>
<dbReference type="InterPro" id="IPR058627">
    <property type="entry name" value="MdtA-like_C"/>
</dbReference>
<dbReference type="NCBIfam" id="TIGR01730">
    <property type="entry name" value="RND_mfp"/>
    <property type="match status" value="1"/>
</dbReference>
<keyword evidence="3" id="KW-0732">Signal</keyword>
<feature type="domain" description="CzcB-like barrel-sandwich hybrid" evidence="6">
    <location>
        <begin position="82"/>
        <end position="217"/>
    </location>
</feature>
<evidence type="ECO:0000259" key="6">
    <source>
        <dbReference type="Pfam" id="PF25973"/>
    </source>
</evidence>
<evidence type="ECO:0000256" key="1">
    <source>
        <dbReference type="ARBA" id="ARBA00009477"/>
    </source>
</evidence>
<dbReference type="GO" id="GO:0015679">
    <property type="term" value="P:plasma membrane copper ion transport"/>
    <property type="evidence" value="ECO:0007669"/>
    <property type="project" value="TreeGrafter"/>
</dbReference>
<protein>
    <submittedName>
        <fullName evidence="7">Efflux RND transporter periplasmic adaptor subunit</fullName>
    </submittedName>
</protein>
<feature type="signal peptide" evidence="3">
    <location>
        <begin position="1"/>
        <end position="26"/>
    </location>
</feature>
<evidence type="ECO:0000259" key="5">
    <source>
        <dbReference type="Pfam" id="PF25967"/>
    </source>
</evidence>
<dbReference type="Proteomes" id="UP000297706">
    <property type="component" value="Unassembled WGS sequence"/>
</dbReference>
<keyword evidence="8" id="KW-1185">Reference proteome</keyword>
<dbReference type="InterPro" id="IPR051909">
    <property type="entry name" value="MFP_Cation_Efflux"/>
</dbReference>
<evidence type="ECO:0000256" key="3">
    <source>
        <dbReference type="SAM" id="SignalP"/>
    </source>
</evidence>
<dbReference type="Gene3D" id="1.10.287.470">
    <property type="entry name" value="Helix hairpin bin"/>
    <property type="match status" value="1"/>
</dbReference>
<keyword evidence="2" id="KW-0813">Transport</keyword>
<comment type="caution">
    <text evidence="7">The sequence shown here is derived from an EMBL/GenBank/DDBJ whole genome shotgun (WGS) entry which is preliminary data.</text>
</comment>
<dbReference type="GO" id="GO:0016020">
    <property type="term" value="C:membrane"/>
    <property type="evidence" value="ECO:0007669"/>
    <property type="project" value="InterPro"/>
</dbReference>
<feature type="chain" id="PRO_5021307967" evidence="3">
    <location>
        <begin position="27"/>
        <end position="378"/>
    </location>
</feature>
<reference evidence="7 8" key="1">
    <citation type="submission" date="2018-02" db="EMBL/GenBank/DDBJ databases">
        <title>A novel lanthanide dependent methylotroph, Methylotenera sp. La3113.</title>
        <authorList>
            <person name="Lv H."/>
            <person name="Tani A."/>
        </authorList>
    </citation>
    <scope>NUCLEOTIDE SEQUENCE [LARGE SCALE GENOMIC DNA]</scope>
    <source>
        <strain evidence="7 8">La3113</strain>
    </source>
</reference>
<dbReference type="Pfam" id="PF25973">
    <property type="entry name" value="BSH_CzcB"/>
    <property type="match status" value="1"/>
</dbReference>
<dbReference type="FunFam" id="2.40.30.170:FF:000010">
    <property type="entry name" value="Efflux RND transporter periplasmic adaptor subunit"/>
    <property type="match status" value="1"/>
</dbReference>
<dbReference type="EMBL" id="PQVH01000005">
    <property type="protein sequence ID" value="TFW72644.1"/>
    <property type="molecule type" value="Genomic_DNA"/>
</dbReference>
<organism evidence="7 8">
    <name type="scientific">Methylotenera oryzisoli</name>
    <dbReference type="NCBI Taxonomy" id="2080758"/>
    <lineage>
        <taxon>Bacteria</taxon>
        <taxon>Pseudomonadati</taxon>
        <taxon>Pseudomonadota</taxon>
        <taxon>Betaproteobacteria</taxon>
        <taxon>Nitrosomonadales</taxon>
        <taxon>Methylophilaceae</taxon>
        <taxon>Methylotenera</taxon>
    </lineage>
</organism>
<feature type="domain" description="CusB-like beta-barrel" evidence="4">
    <location>
        <begin position="229"/>
        <end position="300"/>
    </location>
</feature>
<dbReference type="PANTHER" id="PTHR30097:SF4">
    <property type="entry name" value="SLR6042 PROTEIN"/>
    <property type="match status" value="1"/>
</dbReference>
<dbReference type="GO" id="GO:0060003">
    <property type="term" value="P:copper ion export"/>
    <property type="evidence" value="ECO:0007669"/>
    <property type="project" value="TreeGrafter"/>
</dbReference>
<comment type="similarity">
    <text evidence="1">Belongs to the membrane fusion protein (MFP) (TC 8.A.1) family.</text>
</comment>
<dbReference type="GO" id="GO:0022857">
    <property type="term" value="F:transmembrane transporter activity"/>
    <property type="evidence" value="ECO:0007669"/>
    <property type="project" value="InterPro"/>
</dbReference>
<dbReference type="Gene3D" id="2.40.30.170">
    <property type="match status" value="1"/>
</dbReference>
<dbReference type="GO" id="GO:0030313">
    <property type="term" value="C:cell envelope"/>
    <property type="evidence" value="ECO:0007669"/>
    <property type="project" value="TreeGrafter"/>
</dbReference>
<evidence type="ECO:0000313" key="8">
    <source>
        <dbReference type="Proteomes" id="UP000297706"/>
    </source>
</evidence>
<dbReference type="Pfam" id="PF25954">
    <property type="entry name" value="Beta-barrel_RND_2"/>
    <property type="match status" value="1"/>
</dbReference>
<evidence type="ECO:0000256" key="2">
    <source>
        <dbReference type="ARBA" id="ARBA00022448"/>
    </source>
</evidence>
<name>A0A4Y9VV28_9PROT</name>
<accession>A0A4Y9VV28</accession>
<dbReference type="InterPro" id="IPR058647">
    <property type="entry name" value="BSH_CzcB-like"/>
</dbReference>
<dbReference type="OrthoDB" id="9806939at2"/>
<dbReference type="RefSeq" id="WP_135276675.1">
    <property type="nucleotide sequence ID" value="NZ_PQVH01000005.1"/>
</dbReference>
<dbReference type="InterPro" id="IPR058792">
    <property type="entry name" value="Beta-barrel_RND_2"/>
</dbReference>
<evidence type="ECO:0000313" key="7">
    <source>
        <dbReference type="EMBL" id="TFW72644.1"/>
    </source>
</evidence>
<dbReference type="SUPFAM" id="SSF111369">
    <property type="entry name" value="HlyD-like secretion proteins"/>
    <property type="match status" value="1"/>
</dbReference>
<dbReference type="Pfam" id="PF25967">
    <property type="entry name" value="RND-MFP_C"/>
    <property type="match status" value="1"/>
</dbReference>
<dbReference type="Gene3D" id="2.40.420.20">
    <property type="match status" value="1"/>
</dbReference>
<dbReference type="PANTHER" id="PTHR30097">
    <property type="entry name" value="CATION EFFLUX SYSTEM PROTEIN CUSB"/>
    <property type="match status" value="1"/>
</dbReference>
<proteinExistence type="inferred from homology"/>
<dbReference type="AlphaFoldDB" id="A0A4Y9VV28"/>
<evidence type="ECO:0000259" key="4">
    <source>
        <dbReference type="Pfam" id="PF25954"/>
    </source>
</evidence>
<feature type="domain" description="Multidrug resistance protein MdtA-like C-terminal permuted SH3" evidence="5">
    <location>
        <begin position="309"/>
        <end position="367"/>
    </location>
</feature>
<sequence length="378" mass="40983">MKHGLSSLLTILLVGASFTLPTSAMAGPKPSPAQHAKPDNEVILKENSAQEANLKIEPVAEVVASTTEPLNGKIGFDENYTSRISSPVLGRAIKIHAQLGDRVKAGQALLTIDSPDMGSAVADYRKASADLDLKRKALERSKVLVDGGVVAHKELESAQADMAQSQAEAERTKSRLHNLGINHATFGNESFTLKAPMAGMIVDRQINIGNEVRPDAANPLFIITNPDHLWAIIDLPERDLSKVSLGQTLSIKVDAYPDEEFQGKVQSIGTMLDPVSRRVQVRCSVESKGKLRPEMYARVTPLSMSQQKVIRIPNSALITEGLYSYVFVETSHGHIQKRRVTLDLQGRDYATIKDGLKAGERVVTKGAILINSELAAGK</sequence>
<gene>
    <name evidence="7" type="ORF">C3Y98_03315</name>
</gene>